<dbReference type="InterPro" id="IPR029021">
    <property type="entry name" value="Prot-tyrosine_phosphatase-like"/>
</dbReference>
<gene>
    <name evidence="3" type="ORF">PECAL_2P22720</name>
</gene>
<dbReference type="EMBL" id="CAKKNE010000002">
    <property type="protein sequence ID" value="CAH0369161.1"/>
    <property type="molecule type" value="Genomic_DNA"/>
</dbReference>
<feature type="compositionally biased region" description="Basic and acidic residues" evidence="1">
    <location>
        <begin position="65"/>
        <end position="78"/>
    </location>
</feature>
<dbReference type="InterPro" id="IPR020422">
    <property type="entry name" value="TYR_PHOSPHATASE_DUAL_dom"/>
</dbReference>
<dbReference type="CDD" id="cd14498">
    <property type="entry name" value="DSP"/>
    <property type="match status" value="1"/>
</dbReference>
<dbReference type="AlphaFoldDB" id="A0A8J2X0D5"/>
<dbReference type="Gene3D" id="3.90.190.10">
    <property type="entry name" value="Protein tyrosine phosphatase superfamily"/>
    <property type="match status" value="1"/>
</dbReference>
<evidence type="ECO:0000313" key="3">
    <source>
        <dbReference type="EMBL" id="CAH0369161.1"/>
    </source>
</evidence>
<keyword evidence="4" id="KW-1185">Reference proteome</keyword>
<feature type="compositionally biased region" description="Basic residues" evidence="1">
    <location>
        <begin position="55"/>
        <end position="64"/>
    </location>
</feature>
<feature type="compositionally biased region" description="Pro residues" evidence="1">
    <location>
        <begin position="23"/>
        <end position="36"/>
    </location>
</feature>
<feature type="domain" description="Tyrosine-protein phosphatase" evidence="2">
    <location>
        <begin position="89"/>
        <end position="230"/>
    </location>
</feature>
<dbReference type="SMART" id="SM00195">
    <property type="entry name" value="DSPc"/>
    <property type="match status" value="1"/>
</dbReference>
<reference evidence="3" key="1">
    <citation type="submission" date="2021-11" db="EMBL/GenBank/DDBJ databases">
        <authorList>
            <consortium name="Genoscope - CEA"/>
            <person name="William W."/>
        </authorList>
    </citation>
    <scope>NUCLEOTIDE SEQUENCE</scope>
</reference>
<protein>
    <recommendedName>
        <fullName evidence="2">Tyrosine-protein phosphatase domain-containing protein</fullName>
    </recommendedName>
</protein>
<comment type="caution">
    <text evidence="3">The sequence shown here is derived from an EMBL/GenBank/DDBJ whole genome shotgun (WGS) entry which is preliminary data.</text>
</comment>
<evidence type="ECO:0000313" key="4">
    <source>
        <dbReference type="Proteomes" id="UP000789595"/>
    </source>
</evidence>
<feature type="compositionally biased region" description="Low complexity" evidence="1">
    <location>
        <begin position="13"/>
        <end position="22"/>
    </location>
</feature>
<sequence length="277" mass="30234">MSAIVDKRPPGSPKTASPKQAPKSPPKAPKSPPKPPSKAKSPPGSPDSKKNGEKSKRRGRASRAAKKEKEKQKAAEDAAVKSSFDCSSAIANVSENLWVSAVSGTKMGASLEATLLECGVTSIVSTIDKPTQNENFTQLDVDTSHDECSPNLHEACDFISEQIECGGSVFVHSRSGFARSEWAVLIVLGYMVKYDNKPLMEAIEALTEKTKRQISPATRWRRELQAFEEEALGETSVDDDWVANEGEADEVSHALSRQQLAENLHDRRLLKKKSPHK</sequence>
<dbReference type="Pfam" id="PF00782">
    <property type="entry name" value="DSPc"/>
    <property type="match status" value="1"/>
</dbReference>
<evidence type="ECO:0000259" key="2">
    <source>
        <dbReference type="SMART" id="SM00195"/>
    </source>
</evidence>
<proteinExistence type="predicted"/>
<accession>A0A8J2X0D5</accession>
<dbReference type="SUPFAM" id="SSF52799">
    <property type="entry name" value="(Phosphotyrosine protein) phosphatases II"/>
    <property type="match status" value="1"/>
</dbReference>
<dbReference type="OrthoDB" id="285418at2759"/>
<evidence type="ECO:0000256" key="1">
    <source>
        <dbReference type="SAM" id="MobiDB-lite"/>
    </source>
</evidence>
<feature type="region of interest" description="Disordered" evidence="1">
    <location>
        <begin position="1"/>
        <end position="78"/>
    </location>
</feature>
<dbReference type="Proteomes" id="UP000789595">
    <property type="component" value="Unassembled WGS sequence"/>
</dbReference>
<organism evidence="3 4">
    <name type="scientific">Pelagomonas calceolata</name>
    <dbReference type="NCBI Taxonomy" id="35677"/>
    <lineage>
        <taxon>Eukaryota</taxon>
        <taxon>Sar</taxon>
        <taxon>Stramenopiles</taxon>
        <taxon>Ochrophyta</taxon>
        <taxon>Pelagophyceae</taxon>
        <taxon>Pelagomonadales</taxon>
        <taxon>Pelagomonadaceae</taxon>
        <taxon>Pelagomonas</taxon>
    </lineage>
</organism>
<name>A0A8J2X0D5_9STRA</name>
<dbReference type="InterPro" id="IPR000340">
    <property type="entry name" value="Dual-sp_phosphatase_cat-dom"/>
</dbReference>